<dbReference type="InterPro" id="IPR016166">
    <property type="entry name" value="FAD-bd_PCMH"/>
</dbReference>
<evidence type="ECO:0000256" key="2">
    <source>
        <dbReference type="ARBA" id="ARBA00005466"/>
    </source>
</evidence>
<dbReference type="InterPro" id="IPR036318">
    <property type="entry name" value="FAD-bd_PCMH-like_sf"/>
</dbReference>
<dbReference type="FunCoup" id="A0A251T3T7">
    <property type="interactions" value="126"/>
</dbReference>
<keyword evidence="6" id="KW-1015">Disulfide bond</keyword>
<dbReference type="InParanoid" id="A0A251T3T7"/>
<evidence type="ECO:0000256" key="7">
    <source>
        <dbReference type="ARBA" id="ARBA00023180"/>
    </source>
</evidence>
<dbReference type="Pfam" id="PF01565">
    <property type="entry name" value="FAD_binding_4"/>
    <property type="match status" value="2"/>
</dbReference>
<comment type="cofactor">
    <cofactor evidence="1">
        <name>FAD</name>
        <dbReference type="ChEBI" id="CHEBI:57692"/>
    </cofactor>
</comment>
<keyword evidence="4 8" id="KW-0732">Signal</keyword>
<dbReference type="EMBL" id="CM007901">
    <property type="protein sequence ID" value="OTG04561.1"/>
    <property type="molecule type" value="Genomic_DNA"/>
</dbReference>
<feature type="signal peptide" evidence="8">
    <location>
        <begin position="1"/>
        <end position="22"/>
    </location>
</feature>
<keyword evidence="3" id="KW-0285">Flavoprotein</keyword>
<evidence type="ECO:0000313" key="10">
    <source>
        <dbReference type="EMBL" id="OTG04561.1"/>
    </source>
</evidence>
<dbReference type="Gene3D" id="3.30.43.10">
    <property type="entry name" value="Uridine Diphospho-n-acetylenolpyruvylglucosamine Reductase, domain 2"/>
    <property type="match status" value="2"/>
</dbReference>
<reference evidence="11" key="1">
    <citation type="journal article" date="2017" name="Nature">
        <title>The sunflower genome provides insights into oil metabolism, flowering and Asterid evolution.</title>
        <authorList>
            <person name="Badouin H."/>
            <person name="Gouzy J."/>
            <person name="Grassa C.J."/>
            <person name="Murat F."/>
            <person name="Staton S.E."/>
            <person name="Cottret L."/>
            <person name="Lelandais-Briere C."/>
            <person name="Owens G.L."/>
            <person name="Carrere S."/>
            <person name="Mayjonade B."/>
            <person name="Legrand L."/>
            <person name="Gill N."/>
            <person name="Kane N.C."/>
            <person name="Bowers J.E."/>
            <person name="Hubner S."/>
            <person name="Bellec A."/>
            <person name="Berard A."/>
            <person name="Berges H."/>
            <person name="Blanchet N."/>
            <person name="Boniface M.C."/>
            <person name="Brunel D."/>
            <person name="Catrice O."/>
            <person name="Chaidir N."/>
            <person name="Claudel C."/>
            <person name="Donnadieu C."/>
            <person name="Faraut T."/>
            <person name="Fievet G."/>
            <person name="Helmstetter N."/>
            <person name="King M."/>
            <person name="Knapp S.J."/>
            <person name="Lai Z."/>
            <person name="Le Paslier M.C."/>
            <person name="Lippi Y."/>
            <person name="Lorenzon L."/>
            <person name="Mandel J.R."/>
            <person name="Marage G."/>
            <person name="Marchand G."/>
            <person name="Marquand E."/>
            <person name="Bret-Mestries E."/>
            <person name="Morien E."/>
            <person name="Nambeesan S."/>
            <person name="Nguyen T."/>
            <person name="Pegot-Espagnet P."/>
            <person name="Pouilly N."/>
            <person name="Raftis F."/>
            <person name="Sallet E."/>
            <person name="Schiex T."/>
            <person name="Thomas J."/>
            <person name="Vandecasteele C."/>
            <person name="Vares D."/>
            <person name="Vear F."/>
            <person name="Vautrin S."/>
            <person name="Crespi M."/>
            <person name="Mangin B."/>
            <person name="Burke J.M."/>
            <person name="Salse J."/>
            <person name="Munos S."/>
            <person name="Vincourt P."/>
            <person name="Rieseberg L.H."/>
            <person name="Langlade N.B."/>
        </authorList>
    </citation>
    <scope>NUCLEOTIDE SEQUENCE [LARGE SCALE GENOMIC DNA]</scope>
    <source>
        <strain evidence="11">cv. SF193</strain>
    </source>
</reference>
<evidence type="ECO:0000256" key="1">
    <source>
        <dbReference type="ARBA" id="ARBA00001974"/>
    </source>
</evidence>
<evidence type="ECO:0000256" key="3">
    <source>
        <dbReference type="ARBA" id="ARBA00022630"/>
    </source>
</evidence>
<evidence type="ECO:0000313" key="11">
    <source>
        <dbReference type="Proteomes" id="UP000215914"/>
    </source>
</evidence>
<evidence type="ECO:0000256" key="4">
    <source>
        <dbReference type="ARBA" id="ARBA00022729"/>
    </source>
</evidence>
<dbReference type="SUPFAM" id="SSF56176">
    <property type="entry name" value="FAD-binding/transporter-associated domain-like"/>
    <property type="match status" value="2"/>
</dbReference>
<dbReference type="InterPro" id="IPR012951">
    <property type="entry name" value="BBE"/>
</dbReference>
<keyword evidence="7" id="KW-0325">Glycoprotein</keyword>
<evidence type="ECO:0000259" key="9">
    <source>
        <dbReference type="PROSITE" id="PS51387"/>
    </source>
</evidence>
<dbReference type="Pfam" id="PF08031">
    <property type="entry name" value="BBE"/>
    <property type="match status" value="1"/>
</dbReference>
<dbReference type="Gene3D" id="3.30.465.10">
    <property type="match status" value="2"/>
</dbReference>
<comment type="similarity">
    <text evidence="2">Belongs to the oxygen-dependent FAD-linked oxidoreductase family.</text>
</comment>
<evidence type="ECO:0000256" key="5">
    <source>
        <dbReference type="ARBA" id="ARBA00022827"/>
    </source>
</evidence>
<keyword evidence="5" id="KW-0274">FAD</keyword>
<sequence length="939" mass="104250">MSSHMLFSLTFFLCSCFIISNGASNPNSIYKSFLQCLPAQSPRPDPSFSAIVYSSVANSSSYTTVLQEYIKNRRLNTTATPKPAIIITPTKESHVQAVVLCAKKLRVQIKIRSGGHDYEGISYVSSEKNFIVLDMFNFRNVDVNIATETTVVQAGAQLGELYYRIWEKSRVHGFPAGVCPTVGVGGHLSGGGYGTMLRKYGLSVDHIIDAKIVDVKGRILDRKSMGEDLFWAIRGGGGASFGVIISYTIKLVPVPAVNTVFRIMKTVAENATDLVHKWQTIVSAMNNNLFIRILLQPVTVNRQKTLRASFVAHFLGDSATLVAEMNKIFPELGLKKQDCTEVSWIQSILYWANFDINTTSIDILLNRHSDNVNFLKRKSDYVQTPISKSGLTSIFNKMVELGKVGLVFNSYGGRMNEIPADATPFPHRAGNLFKIQYSVNWNDADPKLEQDYMNQSRVLYKFMADYVSKNPRSTFLNYRDLDIGVMSGTGINGYNSGRVYGEKYFMGNFDRLVKIKTAVDPDNFFRNEQSIPVLPGKSRKMTKETIVYVIMYHCLLFSSYSGASNPNSIYKSFLQCLPAQSPRPDPSFSALVYSSVANSSAYTTVLQEYIKNRRLNTTATPKPDIIITPTQESHVQAAVLCARKLGVQIKIRSGGHDYEGLSYLSSEKNFIVLDMFNFRNVDVNIATETAVVQVGAQLGELYYRIWEKSKVHGFPAGVCPTVGVGGHLSGGGYGTMLRKYGLSVDNVIDAKIVDVNGQILDRKSMGEDLFWAIRGGGGASFGVIISYTVKLVPVPAVNTVFRITKTVAENATDLVYKWQTIVSAMNNNLFIRITLQPTTVNRQNTLGATFSAHFLGDSTTLVAEMNKILPELGLKKEDCTEVSWIQSVLYMANFDINTTPIDILLNRHSDNVPFLKRKSDYVQTPISKSGLTSIFNKMC</sequence>
<dbReference type="PROSITE" id="PS51387">
    <property type="entry name" value="FAD_PCMH"/>
    <property type="match status" value="2"/>
</dbReference>
<evidence type="ECO:0000256" key="6">
    <source>
        <dbReference type="ARBA" id="ARBA00023157"/>
    </source>
</evidence>
<proteinExistence type="inferred from homology"/>
<feature type="chain" id="PRO_5013259184" evidence="8">
    <location>
        <begin position="23"/>
        <end position="939"/>
    </location>
</feature>
<feature type="domain" description="FAD-binding PCMH-type" evidence="9">
    <location>
        <begin position="79"/>
        <end position="254"/>
    </location>
</feature>
<feature type="domain" description="FAD-binding PCMH-type" evidence="9">
    <location>
        <begin position="619"/>
        <end position="794"/>
    </location>
</feature>
<dbReference type="Gene3D" id="3.40.462.20">
    <property type="match status" value="2"/>
</dbReference>
<accession>A0A251T3T7</accession>
<dbReference type="AlphaFoldDB" id="A0A251T3T7"/>
<dbReference type="FunFam" id="3.30.43.10:FF:000004">
    <property type="entry name" value="Berberine bridge enzyme-like 15"/>
    <property type="match status" value="2"/>
</dbReference>
<dbReference type="OMA" id="IQCLSHN"/>
<dbReference type="InterPro" id="IPR016167">
    <property type="entry name" value="FAD-bd_PCMH_sub1"/>
</dbReference>
<name>A0A251T3T7_HELAN</name>
<organism evidence="10 11">
    <name type="scientific">Helianthus annuus</name>
    <name type="common">Common sunflower</name>
    <dbReference type="NCBI Taxonomy" id="4232"/>
    <lineage>
        <taxon>Eukaryota</taxon>
        <taxon>Viridiplantae</taxon>
        <taxon>Streptophyta</taxon>
        <taxon>Embryophyta</taxon>
        <taxon>Tracheophyta</taxon>
        <taxon>Spermatophyta</taxon>
        <taxon>Magnoliopsida</taxon>
        <taxon>eudicotyledons</taxon>
        <taxon>Gunneridae</taxon>
        <taxon>Pentapetalae</taxon>
        <taxon>asterids</taxon>
        <taxon>campanulids</taxon>
        <taxon>Asterales</taxon>
        <taxon>Asteraceae</taxon>
        <taxon>Asteroideae</taxon>
        <taxon>Heliantheae alliance</taxon>
        <taxon>Heliantheae</taxon>
        <taxon>Helianthus</taxon>
    </lineage>
</organism>
<protein>
    <submittedName>
        <fullName evidence="10">Putative berberine/berberine-like, FAD-binding, type 2</fullName>
    </submittedName>
</protein>
<dbReference type="InterPro" id="IPR006094">
    <property type="entry name" value="Oxid_FAD_bind_N"/>
</dbReference>
<dbReference type="GO" id="GO:0071949">
    <property type="term" value="F:FAD binding"/>
    <property type="evidence" value="ECO:0007669"/>
    <property type="project" value="InterPro"/>
</dbReference>
<keyword evidence="11" id="KW-1185">Reference proteome</keyword>
<evidence type="ECO:0000256" key="8">
    <source>
        <dbReference type="SAM" id="SignalP"/>
    </source>
</evidence>
<dbReference type="STRING" id="4232.A0A251T3T7"/>
<dbReference type="PANTHER" id="PTHR32448">
    <property type="entry name" value="OS08G0158400 PROTEIN"/>
    <property type="match status" value="1"/>
</dbReference>
<dbReference type="Proteomes" id="UP000215914">
    <property type="component" value="Chromosome 12"/>
</dbReference>
<gene>
    <name evidence="10" type="ORF">HannXRQ_Chr12g0363651</name>
</gene>
<dbReference type="InterPro" id="IPR016169">
    <property type="entry name" value="FAD-bd_PCMH_sub2"/>
</dbReference>
<dbReference type="GO" id="GO:0016491">
    <property type="term" value="F:oxidoreductase activity"/>
    <property type="evidence" value="ECO:0007669"/>
    <property type="project" value="InterPro"/>
</dbReference>